<keyword evidence="3 6" id="KW-0812">Transmembrane</keyword>
<organism evidence="8 9">
    <name type="scientific">Nocardioides luti</name>
    <dbReference type="NCBI Taxonomy" id="2761101"/>
    <lineage>
        <taxon>Bacteria</taxon>
        <taxon>Bacillati</taxon>
        <taxon>Actinomycetota</taxon>
        <taxon>Actinomycetes</taxon>
        <taxon>Propionibacteriales</taxon>
        <taxon>Nocardioidaceae</taxon>
        <taxon>Nocardioides</taxon>
    </lineage>
</organism>
<feature type="domain" description="Phage shock protein PspC N-terminal" evidence="7">
    <location>
        <begin position="11"/>
        <end position="68"/>
    </location>
</feature>
<keyword evidence="2" id="KW-1003">Cell membrane</keyword>
<feature type="transmembrane region" description="Helical" evidence="6">
    <location>
        <begin position="42"/>
        <end position="66"/>
    </location>
</feature>
<dbReference type="EMBL" id="JACKXE010000001">
    <property type="protein sequence ID" value="MBB6628848.1"/>
    <property type="molecule type" value="Genomic_DNA"/>
</dbReference>
<keyword evidence="5 6" id="KW-0472">Membrane</keyword>
<evidence type="ECO:0000256" key="2">
    <source>
        <dbReference type="ARBA" id="ARBA00022475"/>
    </source>
</evidence>
<evidence type="ECO:0000313" key="9">
    <source>
        <dbReference type="Proteomes" id="UP000523955"/>
    </source>
</evidence>
<dbReference type="PANTHER" id="PTHR33885:SF3">
    <property type="entry name" value="PHAGE SHOCK PROTEIN C"/>
    <property type="match status" value="1"/>
</dbReference>
<dbReference type="Pfam" id="PF04024">
    <property type="entry name" value="PspC"/>
    <property type="match status" value="1"/>
</dbReference>
<dbReference type="GO" id="GO:0005886">
    <property type="term" value="C:plasma membrane"/>
    <property type="evidence" value="ECO:0007669"/>
    <property type="project" value="UniProtKB-SubCell"/>
</dbReference>
<accession>A0A7X0RIA7</accession>
<dbReference type="PANTHER" id="PTHR33885">
    <property type="entry name" value="PHAGE SHOCK PROTEIN C"/>
    <property type="match status" value="1"/>
</dbReference>
<dbReference type="RefSeq" id="WP_185253861.1">
    <property type="nucleotide sequence ID" value="NZ_JACKXE010000001.1"/>
</dbReference>
<evidence type="ECO:0000256" key="1">
    <source>
        <dbReference type="ARBA" id="ARBA00004162"/>
    </source>
</evidence>
<proteinExistence type="predicted"/>
<comment type="subcellular location">
    <subcellularLocation>
        <location evidence="1">Cell membrane</location>
        <topology evidence="1">Single-pass membrane protein</topology>
    </subcellularLocation>
</comment>
<dbReference type="InterPro" id="IPR052027">
    <property type="entry name" value="PspC"/>
</dbReference>
<evidence type="ECO:0000256" key="3">
    <source>
        <dbReference type="ARBA" id="ARBA00022692"/>
    </source>
</evidence>
<dbReference type="Proteomes" id="UP000523955">
    <property type="component" value="Unassembled WGS sequence"/>
</dbReference>
<dbReference type="AlphaFoldDB" id="A0A7X0RIA7"/>
<evidence type="ECO:0000313" key="8">
    <source>
        <dbReference type="EMBL" id="MBB6628848.1"/>
    </source>
</evidence>
<keyword evidence="4 6" id="KW-1133">Transmembrane helix</keyword>
<gene>
    <name evidence="8" type="ORF">H5V45_16085</name>
</gene>
<evidence type="ECO:0000256" key="6">
    <source>
        <dbReference type="SAM" id="Phobius"/>
    </source>
</evidence>
<sequence>MSTPQTPAHPKRLVRERDDRMVAGVCTGVATYLDVDVTLVRLVTVLGAVFGFGTFIVAYLVAWALLPQD</sequence>
<protein>
    <submittedName>
        <fullName evidence="8">PspC domain-containing protein</fullName>
    </submittedName>
</protein>
<dbReference type="InterPro" id="IPR007168">
    <property type="entry name" value="Phageshock_PspC_N"/>
</dbReference>
<reference evidence="8 9" key="1">
    <citation type="submission" date="2020-08" db="EMBL/GenBank/DDBJ databases">
        <authorList>
            <person name="Seo M.-J."/>
        </authorList>
    </citation>
    <scope>NUCLEOTIDE SEQUENCE [LARGE SCALE GENOMIC DNA]</scope>
    <source>
        <strain evidence="8 9">KIGAM211</strain>
    </source>
</reference>
<evidence type="ECO:0000259" key="7">
    <source>
        <dbReference type="Pfam" id="PF04024"/>
    </source>
</evidence>
<evidence type="ECO:0000256" key="4">
    <source>
        <dbReference type="ARBA" id="ARBA00022989"/>
    </source>
</evidence>
<comment type="caution">
    <text evidence="8">The sequence shown here is derived from an EMBL/GenBank/DDBJ whole genome shotgun (WGS) entry which is preliminary data.</text>
</comment>
<name>A0A7X0RIA7_9ACTN</name>
<keyword evidence="9" id="KW-1185">Reference proteome</keyword>
<evidence type="ECO:0000256" key="5">
    <source>
        <dbReference type="ARBA" id="ARBA00023136"/>
    </source>
</evidence>